<gene>
    <name evidence="2" type="ORF">Gogos_020342</name>
</gene>
<dbReference type="AlphaFoldDB" id="A0A7J9D115"/>
<sequence length="56" mass="6697">MYVHLYNTNLRIGVPSDVMARELNVSYDKIKKYLEFLVFEGLVYMTIDDHYKFTDS</sequence>
<keyword evidence="3" id="KW-1185">Reference proteome</keyword>
<dbReference type="Proteomes" id="UP000593579">
    <property type="component" value="Unassembled WGS sequence"/>
</dbReference>
<evidence type="ECO:0000259" key="1">
    <source>
        <dbReference type="Pfam" id="PF08784"/>
    </source>
</evidence>
<evidence type="ECO:0000313" key="2">
    <source>
        <dbReference type="EMBL" id="MBA0754351.1"/>
    </source>
</evidence>
<name>A0A7J9D115_GOSGO</name>
<accession>A0A7J9D115</accession>
<proteinExistence type="predicted"/>
<comment type="caution">
    <text evidence="2">The sequence shown here is derived from an EMBL/GenBank/DDBJ whole genome shotgun (WGS) entry which is preliminary data.</text>
</comment>
<evidence type="ECO:0000313" key="3">
    <source>
        <dbReference type="Proteomes" id="UP000593579"/>
    </source>
</evidence>
<dbReference type="InterPro" id="IPR014892">
    <property type="entry name" value="RPA_C"/>
</dbReference>
<protein>
    <recommendedName>
        <fullName evidence="1">Replication protein A C-terminal domain-containing protein</fullName>
    </recommendedName>
</protein>
<reference evidence="2 3" key="1">
    <citation type="journal article" date="2019" name="Genome Biol. Evol.">
        <title>Insights into the evolution of the New World diploid cottons (Gossypium, subgenus Houzingenia) based on genome sequencing.</title>
        <authorList>
            <person name="Grover C.E."/>
            <person name="Arick M.A. 2nd"/>
            <person name="Thrash A."/>
            <person name="Conover J.L."/>
            <person name="Sanders W.S."/>
            <person name="Peterson D.G."/>
            <person name="Frelichowski J.E."/>
            <person name="Scheffler J.A."/>
            <person name="Scheffler B.E."/>
            <person name="Wendel J.F."/>
        </authorList>
    </citation>
    <scope>NUCLEOTIDE SEQUENCE [LARGE SCALE GENOMIC DNA]</scope>
    <source>
        <strain evidence="2">5</strain>
        <tissue evidence="2">Leaf</tissue>
    </source>
</reference>
<dbReference type="InterPro" id="IPR036388">
    <property type="entry name" value="WH-like_DNA-bd_sf"/>
</dbReference>
<feature type="domain" description="Replication protein A C-terminal" evidence="1">
    <location>
        <begin position="9"/>
        <end position="50"/>
    </location>
</feature>
<dbReference type="Gene3D" id="1.10.10.10">
    <property type="entry name" value="Winged helix-like DNA-binding domain superfamily/Winged helix DNA-binding domain"/>
    <property type="match status" value="1"/>
</dbReference>
<dbReference type="InterPro" id="IPR036390">
    <property type="entry name" value="WH_DNA-bd_sf"/>
</dbReference>
<dbReference type="EMBL" id="JABEZY010261155">
    <property type="protein sequence ID" value="MBA0754351.1"/>
    <property type="molecule type" value="Genomic_DNA"/>
</dbReference>
<dbReference type="OrthoDB" id="25571at2759"/>
<organism evidence="2 3">
    <name type="scientific">Gossypium gossypioides</name>
    <name type="common">Mexican cotton</name>
    <name type="synonym">Selera gossypioides</name>
    <dbReference type="NCBI Taxonomy" id="34282"/>
    <lineage>
        <taxon>Eukaryota</taxon>
        <taxon>Viridiplantae</taxon>
        <taxon>Streptophyta</taxon>
        <taxon>Embryophyta</taxon>
        <taxon>Tracheophyta</taxon>
        <taxon>Spermatophyta</taxon>
        <taxon>Magnoliopsida</taxon>
        <taxon>eudicotyledons</taxon>
        <taxon>Gunneridae</taxon>
        <taxon>Pentapetalae</taxon>
        <taxon>rosids</taxon>
        <taxon>malvids</taxon>
        <taxon>Malvales</taxon>
        <taxon>Malvaceae</taxon>
        <taxon>Malvoideae</taxon>
        <taxon>Gossypium</taxon>
    </lineage>
</organism>
<dbReference type="Pfam" id="PF08784">
    <property type="entry name" value="RPA_C"/>
    <property type="match status" value="1"/>
</dbReference>
<dbReference type="SUPFAM" id="SSF46785">
    <property type="entry name" value="Winged helix' DNA-binding domain"/>
    <property type="match status" value="1"/>
</dbReference>